<organism evidence="1 2">
    <name type="scientific">Citrus clementina</name>
    <name type="common">Clementine</name>
    <name type="synonym">Citrus deliciosa x Citrus sinensis</name>
    <dbReference type="NCBI Taxonomy" id="85681"/>
    <lineage>
        <taxon>Eukaryota</taxon>
        <taxon>Viridiplantae</taxon>
        <taxon>Streptophyta</taxon>
        <taxon>Embryophyta</taxon>
        <taxon>Tracheophyta</taxon>
        <taxon>Spermatophyta</taxon>
        <taxon>Magnoliopsida</taxon>
        <taxon>eudicotyledons</taxon>
        <taxon>Gunneridae</taxon>
        <taxon>Pentapetalae</taxon>
        <taxon>rosids</taxon>
        <taxon>malvids</taxon>
        <taxon>Sapindales</taxon>
        <taxon>Rutaceae</taxon>
        <taxon>Aurantioideae</taxon>
        <taxon>Citrus</taxon>
    </lineage>
</organism>
<sequence length="72" mass="8660">MEPKQTGEPIQWSKNKPKSKSNKYIYFSIREKEELFSFLFKTIMNINQQVYFCILEAIHILNYFGKFTVSML</sequence>
<dbReference type="Proteomes" id="UP000030687">
    <property type="component" value="Unassembled WGS sequence"/>
</dbReference>
<proteinExistence type="predicted"/>
<dbReference type="InParanoid" id="V4UDU9"/>
<evidence type="ECO:0000313" key="2">
    <source>
        <dbReference type="Proteomes" id="UP000030687"/>
    </source>
</evidence>
<keyword evidence="2" id="KW-1185">Reference proteome</keyword>
<dbReference type="EMBL" id="KI536312">
    <property type="protein sequence ID" value="ESR62345.1"/>
    <property type="molecule type" value="Genomic_DNA"/>
</dbReference>
<protein>
    <submittedName>
        <fullName evidence="1">Uncharacterized protein</fullName>
    </submittedName>
</protein>
<reference evidence="1 2" key="1">
    <citation type="submission" date="2013-10" db="EMBL/GenBank/DDBJ databases">
        <authorList>
            <consortium name="International Citrus Genome Consortium"/>
            <person name="Jenkins J."/>
            <person name="Schmutz J."/>
            <person name="Prochnik S."/>
            <person name="Rokhsar D."/>
            <person name="Gmitter F."/>
            <person name="Ollitrault P."/>
            <person name="Machado M."/>
            <person name="Talon M."/>
            <person name="Wincker P."/>
            <person name="Jaillon O."/>
            <person name="Morgante M."/>
        </authorList>
    </citation>
    <scope>NUCLEOTIDE SEQUENCE</scope>
    <source>
        <strain evidence="2">cv. Clemenules</strain>
    </source>
</reference>
<dbReference type="Gramene" id="ESR62345">
    <property type="protein sequence ID" value="ESR62345"/>
    <property type="gene ID" value="CICLE_v10017387mg"/>
</dbReference>
<accession>V4UDU9</accession>
<dbReference type="KEGG" id="cic:CICLE_v10017387mg"/>
<name>V4UDU9_CITCL</name>
<dbReference type="AlphaFoldDB" id="V4UDU9"/>
<evidence type="ECO:0000313" key="1">
    <source>
        <dbReference type="EMBL" id="ESR62345.1"/>
    </source>
</evidence>
<gene>
    <name evidence="1" type="ORF">CICLE_v10017387mg</name>
</gene>